<evidence type="ECO:0000256" key="2">
    <source>
        <dbReference type="SAM" id="MobiDB-lite"/>
    </source>
</evidence>
<feature type="compositionally biased region" description="Polar residues" evidence="2">
    <location>
        <begin position="837"/>
        <end position="853"/>
    </location>
</feature>
<sequence>MQANTSFPNFRFQSIGHINSSESEPSLLKRLSADAVPSSQHGEQLPSPQSPIDASNDVEMSVSVSLQTSDSTIPSTAFSSVPSRLTLMQSLNPTQASNSSTRIGPKVDIFGQKFAFNLPSSNSENPLFPPSSSPTASTSANVSASDNVNTSTLISSVSKSAQQLANPSASKIDYPRASPLLSGSSDNLLYPSTSASQTPQRGHSPVIVKRESRSASASPATITVDTSSLSLTQNCSPAAIASQESPASVASSVQRTPGSNAFAMLKGMHSRLLSAVVDLNKQATSPQLPSSSSPEPNFISVSSNLTSARQLASQAQSLAQQSISSAQSALTALAASINEAKESLDAANKAMALVEASTQMLTAQEQNWTAATAQVKTNVDKIGEWILERERDRERRLQLAKEREREKEEKERREKELEEQRVQDEKERKAREAREKERQEQEVILRLRRENETMEHKSQHASPLASSAVHREGSMANSTQVMSNPSSTTNDLFLNLPNFDSVESLERHIGNLEAAVRRIREEAEKYKMNQKEKEATNHEVDTQNHVVEERQICIDRQSQIQKDSQGDTLHPEGSSATSSTATLPYSSPPLPASVFPAHLPLLPKSVSAAIATQNVVPLSEAWGKKKLSKKTEKALGNANHVALSGNMPPNNVSESEVNLQNQIHDQNTTPSKLANLHPVGTGFSSNAAGKQNLDLLSSEFNNSASSLSSIDARSYNVSSDNGNHSFQLASPDMHAVNMWHVSQPTVNWPGKNPAYRGYDIPNIKAEEEESRVLSSPVIRKTPILPARPLASAPSSMDTSIPVTVPPIGRSAFSSNPRTASKLRNGTGFDSLPLNTVPADSTPATSNLSTPPHCQSPVIVSSSFNAASSTHPPNKQASNAINVVSSSKTGAGRNSAPAPTAAQATGASYPHKPPVSAPPLRLRSPSPIAPHDAGWTNVQMASHRGYDHYSPSPPVENNTRSKSPPYNTRSSRSVVETLPHHAGSYPSRSSRRSRSPVRHHLAAYGNHPTGTSQDGGGQGRTALARTPPPPAAHTGEKRPRADGTRAASPPRARTSYPSPDHPVAAYTESLQDDFSGSLGSRLSNGHRNANDSSFHHSSQTWDADENIQSHEDYQSYPKSKRQKAQHDKDKQSSRHPEGKPGLLSRMRDSQSISAANSKNNARVHGGQAGARGQGRGRARGRGGNARNLSARLDPSSTQRDLADRLS</sequence>
<proteinExistence type="predicted"/>
<feature type="compositionally biased region" description="Low complexity" evidence="2">
    <location>
        <begin position="895"/>
        <end position="906"/>
    </location>
</feature>
<feature type="region of interest" description="Disordered" evidence="2">
    <location>
        <begin position="807"/>
        <end position="853"/>
    </location>
</feature>
<feature type="compositionally biased region" description="Low complexity" evidence="2">
    <location>
        <begin position="917"/>
        <end position="929"/>
    </location>
</feature>
<feature type="compositionally biased region" description="Low complexity" evidence="2">
    <location>
        <begin position="133"/>
        <end position="144"/>
    </location>
</feature>
<evidence type="ECO:0000313" key="3">
    <source>
        <dbReference type="EMBL" id="KIK57829.1"/>
    </source>
</evidence>
<feature type="compositionally biased region" description="Polar residues" evidence="2">
    <location>
        <begin position="811"/>
        <end position="823"/>
    </location>
</feature>
<feature type="region of interest" description="Disordered" evidence="2">
    <location>
        <begin position="886"/>
        <end position="1063"/>
    </location>
</feature>
<dbReference type="Proteomes" id="UP000053593">
    <property type="component" value="Unassembled WGS sequence"/>
</dbReference>
<feature type="compositionally biased region" description="Polar residues" evidence="2">
    <location>
        <begin position="574"/>
        <end position="584"/>
    </location>
</feature>
<feature type="compositionally biased region" description="Basic residues" evidence="2">
    <location>
        <begin position="988"/>
        <end position="1000"/>
    </location>
</feature>
<feature type="region of interest" description="Disordered" evidence="2">
    <location>
        <begin position="121"/>
        <end position="144"/>
    </location>
</feature>
<feature type="compositionally biased region" description="Polar residues" evidence="2">
    <location>
        <begin position="214"/>
        <end position="223"/>
    </location>
</feature>
<dbReference type="EMBL" id="KN834789">
    <property type="protein sequence ID" value="KIK57829.1"/>
    <property type="molecule type" value="Genomic_DNA"/>
</dbReference>
<feature type="compositionally biased region" description="Polar residues" evidence="2">
    <location>
        <begin position="62"/>
        <end position="77"/>
    </location>
</feature>
<organism evidence="3 4">
    <name type="scientific">Collybiopsis luxurians FD-317 M1</name>
    <dbReference type="NCBI Taxonomy" id="944289"/>
    <lineage>
        <taxon>Eukaryota</taxon>
        <taxon>Fungi</taxon>
        <taxon>Dikarya</taxon>
        <taxon>Basidiomycota</taxon>
        <taxon>Agaricomycotina</taxon>
        <taxon>Agaricomycetes</taxon>
        <taxon>Agaricomycetidae</taxon>
        <taxon>Agaricales</taxon>
        <taxon>Marasmiineae</taxon>
        <taxon>Omphalotaceae</taxon>
        <taxon>Collybiopsis</taxon>
        <taxon>Collybiopsis luxurians</taxon>
    </lineage>
</organism>
<feature type="compositionally biased region" description="Basic and acidic residues" evidence="2">
    <location>
        <begin position="401"/>
        <end position="458"/>
    </location>
</feature>
<gene>
    <name evidence="3" type="ORF">GYMLUDRAFT_86701</name>
</gene>
<feature type="region of interest" description="Disordered" evidence="2">
    <location>
        <begin position="183"/>
        <end position="223"/>
    </location>
</feature>
<feature type="coiled-coil region" evidence="1">
    <location>
        <begin position="502"/>
        <end position="536"/>
    </location>
</feature>
<dbReference type="AlphaFoldDB" id="A0A0D0C5M9"/>
<keyword evidence="4" id="KW-1185">Reference proteome</keyword>
<reference evidence="3 4" key="1">
    <citation type="submission" date="2014-04" db="EMBL/GenBank/DDBJ databases">
        <title>Evolutionary Origins and Diversification of the Mycorrhizal Mutualists.</title>
        <authorList>
            <consortium name="DOE Joint Genome Institute"/>
            <consortium name="Mycorrhizal Genomics Consortium"/>
            <person name="Kohler A."/>
            <person name="Kuo A."/>
            <person name="Nagy L.G."/>
            <person name="Floudas D."/>
            <person name="Copeland A."/>
            <person name="Barry K.W."/>
            <person name="Cichocki N."/>
            <person name="Veneault-Fourrey C."/>
            <person name="LaButti K."/>
            <person name="Lindquist E.A."/>
            <person name="Lipzen A."/>
            <person name="Lundell T."/>
            <person name="Morin E."/>
            <person name="Murat C."/>
            <person name="Riley R."/>
            <person name="Ohm R."/>
            <person name="Sun H."/>
            <person name="Tunlid A."/>
            <person name="Henrissat B."/>
            <person name="Grigoriev I.V."/>
            <person name="Hibbett D.S."/>
            <person name="Martin F."/>
        </authorList>
    </citation>
    <scope>NUCLEOTIDE SEQUENCE [LARGE SCALE GENOMIC DNA]</scope>
    <source>
        <strain evidence="3 4">FD-317 M1</strain>
    </source>
</reference>
<name>A0A0D0C5M9_9AGAR</name>
<feature type="region of interest" description="Disordered" evidence="2">
    <location>
        <begin position="1075"/>
        <end position="1205"/>
    </location>
</feature>
<dbReference type="OrthoDB" id="2992627at2759"/>
<keyword evidence="1" id="KW-0175">Coiled coil</keyword>
<feature type="region of interest" description="Disordered" evidence="2">
    <location>
        <begin position="401"/>
        <end position="487"/>
    </location>
</feature>
<feature type="region of interest" description="Disordered" evidence="2">
    <location>
        <begin position="557"/>
        <end position="584"/>
    </location>
</feature>
<feature type="compositionally biased region" description="Polar residues" evidence="2">
    <location>
        <begin position="37"/>
        <end position="53"/>
    </location>
</feature>
<evidence type="ECO:0000256" key="1">
    <source>
        <dbReference type="SAM" id="Coils"/>
    </source>
</evidence>
<feature type="region of interest" description="Disordered" evidence="2">
    <location>
        <begin position="23"/>
        <end position="77"/>
    </location>
</feature>
<feature type="compositionally biased region" description="Basic and acidic residues" evidence="2">
    <location>
        <begin position="1033"/>
        <end position="1042"/>
    </location>
</feature>
<feature type="compositionally biased region" description="Polar residues" evidence="2">
    <location>
        <begin position="1148"/>
        <end position="1159"/>
    </location>
</feature>
<feature type="compositionally biased region" description="Polar residues" evidence="2">
    <location>
        <begin position="1075"/>
        <end position="1100"/>
    </location>
</feature>
<evidence type="ECO:0000313" key="4">
    <source>
        <dbReference type="Proteomes" id="UP000053593"/>
    </source>
</evidence>
<feature type="compositionally biased region" description="Basic and acidic residues" evidence="2">
    <location>
        <begin position="1123"/>
        <end position="1137"/>
    </location>
</feature>
<feature type="compositionally biased region" description="Polar residues" evidence="2">
    <location>
        <begin position="954"/>
        <end position="973"/>
    </location>
</feature>
<protein>
    <submittedName>
        <fullName evidence="3">Uncharacterized protein</fullName>
    </submittedName>
</protein>
<dbReference type="HOGENOM" id="CLU_270315_0_0_1"/>
<feature type="compositionally biased region" description="Polar residues" evidence="2">
    <location>
        <begin position="183"/>
        <end position="201"/>
    </location>
</feature>
<accession>A0A0D0C5M9</accession>
<feature type="compositionally biased region" description="Polar residues" evidence="2">
    <location>
        <begin position="557"/>
        <end position="567"/>
    </location>
</feature>
<feature type="coiled-coil region" evidence="1">
    <location>
        <begin position="330"/>
        <end position="357"/>
    </location>
</feature>
<feature type="compositionally biased region" description="Polar residues" evidence="2">
    <location>
        <begin position="475"/>
        <end position="487"/>
    </location>
</feature>